<dbReference type="RefSeq" id="WP_221250827.1">
    <property type="nucleotide sequence ID" value="NZ_AP024355.1"/>
</dbReference>
<dbReference type="InterPro" id="IPR007029">
    <property type="entry name" value="YHS_dom"/>
</dbReference>
<sequence>MIRLLIFALLCFLIYTLYTAVIRSLSGKGGTLPGEKTRRGEDMVQDPQCGTYLPRSDALEKSVNGTRHFFCSKECRDAFPGKK</sequence>
<keyword evidence="3" id="KW-1185">Reference proteome</keyword>
<gene>
    <name evidence="2" type="ORF">DESUT3_04180</name>
</gene>
<organism evidence="2 3">
    <name type="scientific">Desulfuromonas versatilis</name>
    <dbReference type="NCBI Taxonomy" id="2802975"/>
    <lineage>
        <taxon>Bacteria</taxon>
        <taxon>Pseudomonadati</taxon>
        <taxon>Thermodesulfobacteriota</taxon>
        <taxon>Desulfuromonadia</taxon>
        <taxon>Desulfuromonadales</taxon>
        <taxon>Desulfuromonadaceae</taxon>
        <taxon>Desulfuromonas</taxon>
    </lineage>
</organism>
<protein>
    <recommendedName>
        <fullName evidence="1">YHS domain-containing protein</fullName>
    </recommendedName>
</protein>
<proteinExistence type="predicted"/>
<reference evidence="2 3" key="1">
    <citation type="journal article" date="2016" name="C (Basel)">
        <title>Selective Growth of and Electricity Production by Marine Exoelectrogenic Bacteria in Self-Aggregated Hydrogel of Microbially Reduced Graphene Oxide.</title>
        <authorList>
            <person name="Yoshida N."/>
            <person name="Goto Y."/>
            <person name="Miyata Y."/>
        </authorList>
    </citation>
    <scope>NUCLEOTIDE SEQUENCE [LARGE SCALE GENOMIC DNA]</scope>
    <source>
        <strain evidence="2 3">NIT-T3</strain>
    </source>
</reference>
<evidence type="ECO:0000259" key="1">
    <source>
        <dbReference type="Pfam" id="PF04945"/>
    </source>
</evidence>
<name>A0ABM8HP39_9BACT</name>
<accession>A0ABM8HP39</accession>
<dbReference type="Pfam" id="PF04945">
    <property type="entry name" value="YHS"/>
    <property type="match status" value="1"/>
</dbReference>
<reference evidence="2 3" key="2">
    <citation type="journal article" date="2021" name="Int. J. Syst. Evol. Microbiol.">
        <title>Isolation and Polyphasic Characterization of Desulfuromonas versatilis sp. Nov., an Electrogenic Bacteria Capable of Versatile Metabolism Isolated from a Graphene Oxide-Reducing Enrichment Culture.</title>
        <authorList>
            <person name="Xie L."/>
            <person name="Yoshida N."/>
            <person name="Ishii S."/>
            <person name="Meng L."/>
        </authorList>
    </citation>
    <scope>NUCLEOTIDE SEQUENCE [LARGE SCALE GENOMIC DNA]</scope>
    <source>
        <strain evidence="2 3">NIT-T3</strain>
    </source>
</reference>
<feature type="domain" description="YHS" evidence="1">
    <location>
        <begin position="44"/>
        <end position="79"/>
    </location>
</feature>
<evidence type="ECO:0000313" key="3">
    <source>
        <dbReference type="Proteomes" id="UP001319827"/>
    </source>
</evidence>
<dbReference type="EMBL" id="AP024355">
    <property type="protein sequence ID" value="BCR03349.1"/>
    <property type="molecule type" value="Genomic_DNA"/>
</dbReference>
<dbReference type="Proteomes" id="UP001319827">
    <property type="component" value="Chromosome"/>
</dbReference>
<evidence type="ECO:0000313" key="2">
    <source>
        <dbReference type="EMBL" id="BCR03349.1"/>
    </source>
</evidence>